<feature type="compositionally biased region" description="Basic and acidic residues" evidence="1">
    <location>
        <begin position="42"/>
        <end position="67"/>
    </location>
</feature>
<evidence type="ECO:0000256" key="1">
    <source>
        <dbReference type="SAM" id="MobiDB-lite"/>
    </source>
</evidence>
<comment type="caution">
    <text evidence="2">The sequence shown here is derived from an EMBL/GenBank/DDBJ whole genome shotgun (WGS) entry which is preliminary data.</text>
</comment>
<evidence type="ECO:0000313" key="3">
    <source>
        <dbReference type="Proteomes" id="UP000027238"/>
    </source>
</evidence>
<feature type="compositionally biased region" description="Polar residues" evidence="1">
    <location>
        <begin position="15"/>
        <end position="26"/>
    </location>
</feature>
<reference evidence="3" key="1">
    <citation type="journal article" date="2014" name="Genome Announc.">
        <title>Draft genome sequence of Colletotrichum sublineola, a destructive pathogen of cultivated sorghum.</title>
        <authorList>
            <person name="Baroncelli R."/>
            <person name="Sanz-Martin J.M."/>
            <person name="Rech G.E."/>
            <person name="Sukno S.A."/>
            <person name="Thon M.R."/>
        </authorList>
    </citation>
    <scope>NUCLEOTIDE SEQUENCE [LARGE SCALE GENOMIC DNA]</scope>
    <source>
        <strain evidence="3">TX430BB</strain>
    </source>
</reference>
<feature type="region of interest" description="Disordered" evidence="1">
    <location>
        <begin position="1"/>
        <end position="67"/>
    </location>
</feature>
<dbReference type="Proteomes" id="UP000027238">
    <property type="component" value="Unassembled WGS sequence"/>
</dbReference>
<accession>A0A066XKA2</accession>
<dbReference type="AlphaFoldDB" id="A0A066XKA2"/>
<name>A0A066XKA2_COLSU</name>
<feature type="compositionally biased region" description="Basic residues" evidence="1">
    <location>
        <begin position="1"/>
        <end position="11"/>
    </location>
</feature>
<keyword evidence="3" id="KW-1185">Reference proteome</keyword>
<dbReference type="HOGENOM" id="CLU_1337440_0_0_1"/>
<dbReference type="EMBL" id="JMSE01000933">
    <property type="protein sequence ID" value="KDN66460.1"/>
    <property type="molecule type" value="Genomic_DNA"/>
</dbReference>
<protein>
    <submittedName>
        <fullName evidence="2">Uncharacterized protein</fullName>
    </submittedName>
</protein>
<organism evidence="2 3">
    <name type="scientific">Colletotrichum sublineola</name>
    <name type="common">Sorghum anthracnose fungus</name>
    <dbReference type="NCBI Taxonomy" id="1173701"/>
    <lineage>
        <taxon>Eukaryota</taxon>
        <taxon>Fungi</taxon>
        <taxon>Dikarya</taxon>
        <taxon>Ascomycota</taxon>
        <taxon>Pezizomycotina</taxon>
        <taxon>Sordariomycetes</taxon>
        <taxon>Hypocreomycetidae</taxon>
        <taxon>Glomerellales</taxon>
        <taxon>Glomerellaceae</taxon>
        <taxon>Colletotrichum</taxon>
        <taxon>Colletotrichum graminicola species complex</taxon>
    </lineage>
</organism>
<proteinExistence type="predicted"/>
<gene>
    <name evidence="2" type="ORF">CSUB01_03045</name>
</gene>
<evidence type="ECO:0000313" key="2">
    <source>
        <dbReference type="EMBL" id="KDN66460.1"/>
    </source>
</evidence>
<sequence>MAIRDHFRRRKSVCEPSQSDQHSSEPPKSPALRLAKTFGWRSTKDEKTKKKPMKEKSNSRERPFNETNLRHQEILNGFTMTFGKNQQQMSRDQRSSYYSVNCTAMMAKKQEEAEIHWCGPESDKASKELTIKLSKGTTAILNAREEKFQIEFPFTIRGVKVVDIQHVRSAAKFQLNDFERQSLHSALELNVLMPRQCVYAGWRSF</sequence>
<dbReference type="OrthoDB" id="4825861at2759"/>
<dbReference type="eggNOG" id="ENOG502RAIS">
    <property type="taxonomic scope" value="Eukaryota"/>
</dbReference>